<reference evidence="1" key="2">
    <citation type="submission" date="2021-02" db="EMBL/GenBank/DDBJ databases">
        <authorList>
            <person name="Kimball J.A."/>
            <person name="Haas M.W."/>
            <person name="Macchietto M."/>
            <person name="Kono T."/>
            <person name="Duquette J."/>
            <person name="Shao M."/>
        </authorList>
    </citation>
    <scope>NUCLEOTIDE SEQUENCE</scope>
    <source>
        <tissue evidence="1">Fresh leaf tissue</tissue>
    </source>
</reference>
<name>A0A8J5X1V3_ZIZPA</name>
<keyword evidence="2" id="KW-1185">Reference proteome</keyword>
<evidence type="ECO:0000313" key="2">
    <source>
        <dbReference type="Proteomes" id="UP000729402"/>
    </source>
</evidence>
<dbReference type="Proteomes" id="UP000729402">
    <property type="component" value="Unassembled WGS sequence"/>
</dbReference>
<dbReference type="AlphaFoldDB" id="A0A8J5X1V3"/>
<gene>
    <name evidence="1" type="ORF">GUJ93_ZPchr0013g36411</name>
</gene>
<sequence>MSTPNTAAAEDTDLIGRLPDCLLNTILSLLPLDTAACTTVLSRLWRYTPLRLIDSDLPSPFRYHSAAITCILTFHRGNAISFHISLRGPSSADLDSWLRILTAKCLRELC</sequence>
<comment type="caution">
    <text evidence="1">The sequence shown here is derived from an EMBL/GenBank/DDBJ whole genome shotgun (WGS) entry which is preliminary data.</text>
</comment>
<protein>
    <recommendedName>
        <fullName evidence="3">F-box domain-containing protein</fullName>
    </recommendedName>
</protein>
<dbReference type="EMBL" id="JAAALK010000079">
    <property type="protein sequence ID" value="KAG8100127.1"/>
    <property type="molecule type" value="Genomic_DNA"/>
</dbReference>
<evidence type="ECO:0000313" key="1">
    <source>
        <dbReference type="EMBL" id="KAG8100127.1"/>
    </source>
</evidence>
<accession>A0A8J5X1V3</accession>
<reference evidence="1" key="1">
    <citation type="journal article" date="2021" name="bioRxiv">
        <title>Whole Genome Assembly and Annotation of Northern Wild Rice, Zizania palustris L., Supports a Whole Genome Duplication in the Zizania Genus.</title>
        <authorList>
            <person name="Haas M."/>
            <person name="Kono T."/>
            <person name="Macchietto M."/>
            <person name="Millas R."/>
            <person name="McGilp L."/>
            <person name="Shao M."/>
            <person name="Duquette J."/>
            <person name="Hirsch C.N."/>
            <person name="Kimball J."/>
        </authorList>
    </citation>
    <scope>NUCLEOTIDE SEQUENCE</scope>
    <source>
        <tissue evidence="1">Fresh leaf tissue</tissue>
    </source>
</reference>
<organism evidence="1 2">
    <name type="scientific">Zizania palustris</name>
    <name type="common">Northern wild rice</name>
    <dbReference type="NCBI Taxonomy" id="103762"/>
    <lineage>
        <taxon>Eukaryota</taxon>
        <taxon>Viridiplantae</taxon>
        <taxon>Streptophyta</taxon>
        <taxon>Embryophyta</taxon>
        <taxon>Tracheophyta</taxon>
        <taxon>Spermatophyta</taxon>
        <taxon>Magnoliopsida</taxon>
        <taxon>Liliopsida</taxon>
        <taxon>Poales</taxon>
        <taxon>Poaceae</taxon>
        <taxon>BOP clade</taxon>
        <taxon>Oryzoideae</taxon>
        <taxon>Oryzeae</taxon>
        <taxon>Zizaniinae</taxon>
        <taxon>Zizania</taxon>
    </lineage>
</organism>
<dbReference type="OrthoDB" id="612216at2759"/>
<proteinExistence type="predicted"/>
<evidence type="ECO:0008006" key="3">
    <source>
        <dbReference type="Google" id="ProtNLM"/>
    </source>
</evidence>